<dbReference type="Proteomes" id="UP000199546">
    <property type="component" value="Unassembled WGS sequence"/>
</dbReference>
<dbReference type="GO" id="GO:0005886">
    <property type="term" value="C:plasma membrane"/>
    <property type="evidence" value="ECO:0007669"/>
    <property type="project" value="UniProtKB-SubCell"/>
</dbReference>
<dbReference type="SUPFAM" id="SSF103473">
    <property type="entry name" value="MFS general substrate transporter"/>
    <property type="match status" value="1"/>
</dbReference>
<feature type="transmembrane region" description="Helical" evidence="6">
    <location>
        <begin position="294"/>
        <end position="317"/>
    </location>
</feature>
<dbReference type="PANTHER" id="PTHR42718">
    <property type="entry name" value="MAJOR FACILITATOR SUPERFAMILY MULTIDRUG TRANSPORTER MFSC"/>
    <property type="match status" value="1"/>
</dbReference>
<feature type="transmembrane region" description="Helical" evidence="6">
    <location>
        <begin position="329"/>
        <end position="350"/>
    </location>
</feature>
<feature type="transmembrane region" description="Helical" evidence="6">
    <location>
        <begin position="66"/>
        <end position="86"/>
    </location>
</feature>
<name>A0A1I6YLF5_9ACTN</name>
<keyword evidence="9" id="KW-1185">Reference proteome</keyword>
<feature type="region of interest" description="Disordered" evidence="5">
    <location>
        <begin position="1"/>
        <end position="22"/>
    </location>
</feature>
<dbReference type="PRINTS" id="PR01036">
    <property type="entry name" value="TCRTETB"/>
</dbReference>
<feature type="domain" description="Major facilitator superfamily (MFS) profile" evidence="7">
    <location>
        <begin position="32"/>
        <end position="485"/>
    </location>
</feature>
<feature type="transmembrane region" description="Helical" evidence="6">
    <location>
        <begin position="156"/>
        <end position="178"/>
    </location>
</feature>
<dbReference type="InterPro" id="IPR020846">
    <property type="entry name" value="MFS_dom"/>
</dbReference>
<evidence type="ECO:0000256" key="6">
    <source>
        <dbReference type="SAM" id="Phobius"/>
    </source>
</evidence>
<feature type="transmembrane region" description="Helical" evidence="6">
    <location>
        <begin position="385"/>
        <end position="411"/>
    </location>
</feature>
<dbReference type="PROSITE" id="PS50850">
    <property type="entry name" value="MFS"/>
    <property type="match status" value="1"/>
</dbReference>
<comment type="subcellular location">
    <subcellularLocation>
        <location evidence="1">Cell membrane</location>
        <topology evidence="1">Multi-pass membrane protein</topology>
    </subcellularLocation>
</comment>
<dbReference type="PROSITE" id="PS00216">
    <property type="entry name" value="SUGAR_TRANSPORT_1"/>
    <property type="match status" value="1"/>
</dbReference>
<dbReference type="AlphaFoldDB" id="A0A1I6YLF5"/>
<evidence type="ECO:0000256" key="3">
    <source>
        <dbReference type="ARBA" id="ARBA00022989"/>
    </source>
</evidence>
<dbReference type="PANTHER" id="PTHR42718:SF39">
    <property type="entry name" value="ACTINORHODIN TRANSPORTER-RELATED"/>
    <property type="match status" value="1"/>
</dbReference>
<dbReference type="EMBL" id="FPBA01000003">
    <property type="protein sequence ID" value="SFT51326.1"/>
    <property type="molecule type" value="Genomic_DNA"/>
</dbReference>
<dbReference type="GO" id="GO:0022857">
    <property type="term" value="F:transmembrane transporter activity"/>
    <property type="evidence" value="ECO:0007669"/>
    <property type="project" value="InterPro"/>
</dbReference>
<evidence type="ECO:0000313" key="8">
    <source>
        <dbReference type="EMBL" id="SFT51326.1"/>
    </source>
</evidence>
<feature type="transmembrane region" description="Helical" evidence="6">
    <location>
        <begin position="223"/>
        <end position="241"/>
    </location>
</feature>
<organism evidence="8 9">
    <name type="scientific">Geodermatophilus amargosae</name>
    <dbReference type="NCBI Taxonomy" id="1296565"/>
    <lineage>
        <taxon>Bacteria</taxon>
        <taxon>Bacillati</taxon>
        <taxon>Actinomycetota</taxon>
        <taxon>Actinomycetes</taxon>
        <taxon>Geodermatophilales</taxon>
        <taxon>Geodermatophilaceae</taxon>
        <taxon>Geodermatophilus</taxon>
    </lineage>
</organism>
<proteinExistence type="predicted"/>
<feature type="transmembrane region" description="Helical" evidence="6">
    <location>
        <begin position="458"/>
        <end position="480"/>
    </location>
</feature>
<evidence type="ECO:0000256" key="2">
    <source>
        <dbReference type="ARBA" id="ARBA00022692"/>
    </source>
</evidence>
<evidence type="ECO:0000313" key="9">
    <source>
        <dbReference type="Proteomes" id="UP000199546"/>
    </source>
</evidence>
<dbReference type="InterPro" id="IPR036259">
    <property type="entry name" value="MFS_trans_sf"/>
</dbReference>
<dbReference type="Gene3D" id="1.20.1250.20">
    <property type="entry name" value="MFS general substrate transporter like domains"/>
    <property type="match status" value="1"/>
</dbReference>
<keyword evidence="4 6" id="KW-0472">Membrane</keyword>
<evidence type="ECO:0000256" key="4">
    <source>
        <dbReference type="ARBA" id="ARBA00023136"/>
    </source>
</evidence>
<protein>
    <submittedName>
        <fullName evidence="8">Drug resistance transporter, EmrB/QacA subfamily</fullName>
    </submittedName>
</protein>
<dbReference type="STRING" id="1296565.SAMN05660657_01210"/>
<dbReference type="RefSeq" id="WP_245784521.1">
    <property type="nucleotide sequence ID" value="NZ_FPBA01000003.1"/>
</dbReference>
<dbReference type="InterPro" id="IPR005829">
    <property type="entry name" value="Sugar_transporter_CS"/>
</dbReference>
<sequence>MPPRASTDAAPGSLQAESAAEEYHPDPKRWSALSVTLVVGFMSLLDVSIVSVALPSLQRDLGATPATVQWVVSGYALTFGLMLVPAGRLGDAFGRRRLFLLGLAGFVLSSAAAGAAPSVAWLIAARLVQGLAAGCLAPQNSALIQQLFRGGERGRAFGLFGATVGISTAVGPVVGGAILGLADGADGWRWLFYVNVPIGVVAFALALRLLPRGGGGGRGRIDVVGVLLLGAGALAVLFPLVQAESGGLAQLWWLFGAGAALLVAFVSWERRVVAHDGQPVFDPRLVTQTRGYGIGAALGTVYFVGFSGIWLVLALFFQTGLGYTPLQSGLAVTPFALGSASAAVVAGRLVERYGRRLTVLGLSGVVLGLAAAAVVLLLVPPSAAGWAIAPALLVGGIGGGFVISPNITMTLRDVPVSMAGSAGGGLQTAQRFGAAIGTAALPGLFYLVLSATGDDYPAAAAAGLAVSVLGAVAALVLGVVDLRRNRAEDAAAAADDEADGVHGHAHAWHH</sequence>
<keyword evidence="2 6" id="KW-0812">Transmembrane</keyword>
<feature type="transmembrane region" description="Helical" evidence="6">
    <location>
        <begin position="32"/>
        <end position="54"/>
    </location>
</feature>
<feature type="transmembrane region" description="Helical" evidence="6">
    <location>
        <begin position="432"/>
        <end position="452"/>
    </location>
</feature>
<evidence type="ECO:0000256" key="5">
    <source>
        <dbReference type="SAM" id="MobiDB-lite"/>
    </source>
</evidence>
<accession>A0A1I6YLF5</accession>
<evidence type="ECO:0000259" key="7">
    <source>
        <dbReference type="PROSITE" id="PS50850"/>
    </source>
</evidence>
<evidence type="ECO:0000256" key="1">
    <source>
        <dbReference type="ARBA" id="ARBA00004651"/>
    </source>
</evidence>
<feature type="transmembrane region" description="Helical" evidence="6">
    <location>
        <begin position="190"/>
        <end position="211"/>
    </location>
</feature>
<dbReference type="Gene3D" id="1.20.1720.10">
    <property type="entry name" value="Multidrug resistance protein D"/>
    <property type="match status" value="1"/>
</dbReference>
<gene>
    <name evidence="8" type="ORF">SAMN05660657_01210</name>
</gene>
<feature type="transmembrane region" description="Helical" evidence="6">
    <location>
        <begin position="98"/>
        <end position="117"/>
    </location>
</feature>
<dbReference type="InterPro" id="IPR011701">
    <property type="entry name" value="MFS"/>
</dbReference>
<dbReference type="Pfam" id="PF07690">
    <property type="entry name" value="MFS_1"/>
    <property type="match status" value="2"/>
</dbReference>
<feature type="transmembrane region" description="Helical" evidence="6">
    <location>
        <begin position="357"/>
        <end position="379"/>
    </location>
</feature>
<reference evidence="9" key="1">
    <citation type="submission" date="2016-10" db="EMBL/GenBank/DDBJ databases">
        <authorList>
            <person name="Varghese N."/>
            <person name="Submissions S."/>
        </authorList>
    </citation>
    <scope>NUCLEOTIDE SEQUENCE [LARGE SCALE GENOMIC DNA]</scope>
    <source>
        <strain evidence="9">DSM 46136</strain>
    </source>
</reference>
<feature type="transmembrane region" description="Helical" evidence="6">
    <location>
        <begin position="247"/>
        <end position="268"/>
    </location>
</feature>
<dbReference type="CDD" id="cd17321">
    <property type="entry name" value="MFS_MMR_MDR_like"/>
    <property type="match status" value="1"/>
</dbReference>
<keyword evidence="3 6" id="KW-1133">Transmembrane helix</keyword>